<dbReference type="CDD" id="cd09101">
    <property type="entry name" value="INPP5c_SHIP2-INPPL1"/>
    <property type="match status" value="1"/>
</dbReference>
<dbReference type="SUPFAM" id="SSF47769">
    <property type="entry name" value="SAM/Pointed domain"/>
    <property type="match status" value="1"/>
</dbReference>
<dbReference type="GO" id="GO:0002376">
    <property type="term" value="P:immune system process"/>
    <property type="evidence" value="ECO:0007669"/>
    <property type="project" value="UniProtKB-KW"/>
</dbReference>
<evidence type="ECO:0000256" key="7">
    <source>
        <dbReference type="ARBA" id="ARBA00008734"/>
    </source>
</evidence>
<dbReference type="Gene3D" id="3.60.10.10">
    <property type="entry name" value="Endonuclease/exonuclease/phosphatase"/>
    <property type="match status" value="1"/>
</dbReference>
<evidence type="ECO:0000256" key="1">
    <source>
        <dbReference type="ARBA" id="ARBA00004170"/>
    </source>
</evidence>
<dbReference type="EC" id="3.1.3.86" evidence="8"/>
<dbReference type="FunFam" id="3.30.505.10:FF:000035">
    <property type="entry name" value="phosphatidylinositol 3,4,5-trisphosphate 5-phosphatase 1"/>
    <property type="match status" value="1"/>
</dbReference>
<evidence type="ECO:0000256" key="16">
    <source>
        <dbReference type="ARBA" id="ARBA00023203"/>
    </source>
</evidence>
<dbReference type="InterPro" id="IPR001660">
    <property type="entry name" value="SAM"/>
</dbReference>
<keyword evidence="16" id="KW-0009">Actin-binding</keyword>
<dbReference type="Gene3D" id="3.30.505.10">
    <property type="entry name" value="SH2 domain"/>
    <property type="match status" value="1"/>
</dbReference>
<dbReference type="AlphaFoldDB" id="A0AAY5EXH5"/>
<evidence type="ECO:0000256" key="13">
    <source>
        <dbReference type="ARBA" id="ARBA00022889"/>
    </source>
</evidence>
<comment type="catalytic activity">
    <reaction evidence="20">
        <text>a 1,2-diacyl-sn-glycero-3-phospho-(1D-myo-inositol-3,4,5-trisphosphate) + H2O = a 1,2-diacyl-sn-glycero-3-phospho-(1D-myo-inositol-3,4-bisphosphate) + phosphate</text>
        <dbReference type="Rhea" id="RHEA:25528"/>
        <dbReference type="ChEBI" id="CHEBI:15377"/>
        <dbReference type="ChEBI" id="CHEBI:43474"/>
        <dbReference type="ChEBI" id="CHEBI:57658"/>
        <dbReference type="ChEBI" id="CHEBI:57836"/>
        <dbReference type="EC" id="3.1.3.86"/>
    </reaction>
    <physiologicalReaction direction="left-to-right" evidence="20">
        <dbReference type="Rhea" id="RHEA:25529"/>
    </physiologicalReaction>
</comment>
<dbReference type="GO" id="GO:0005829">
    <property type="term" value="C:cytosol"/>
    <property type="evidence" value="ECO:0007669"/>
    <property type="project" value="UniProtKB-SubCell"/>
</dbReference>
<dbReference type="GO" id="GO:0003779">
    <property type="term" value="F:actin binding"/>
    <property type="evidence" value="ECO:0007669"/>
    <property type="project" value="UniProtKB-KW"/>
</dbReference>
<evidence type="ECO:0000256" key="19">
    <source>
        <dbReference type="ARBA" id="ARBA00023273"/>
    </source>
</evidence>
<keyword evidence="10" id="KW-0597">Phosphoprotein</keyword>
<feature type="domain" description="SH2" evidence="23">
    <location>
        <begin position="16"/>
        <end position="112"/>
    </location>
</feature>
<dbReference type="GO" id="GO:0016607">
    <property type="term" value="C:nuclear speck"/>
    <property type="evidence" value="ECO:0007669"/>
    <property type="project" value="UniProtKB-SubCell"/>
</dbReference>
<dbReference type="Pfam" id="PF24147">
    <property type="entry name" value="C2_SHIP1-2_2nd"/>
    <property type="match status" value="1"/>
</dbReference>
<keyword evidence="26" id="KW-1185">Reference proteome</keyword>
<reference evidence="25" key="3">
    <citation type="submission" date="2025-09" db="UniProtKB">
        <authorList>
            <consortium name="Ensembl"/>
        </authorList>
    </citation>
    <scope>IDENTIFICATION</scope>
</reference>
<organism evidence="25 26">
    <name type="scientific">Electrophorus electricus</name>
    <name type="common">Electric eel</name>
    <name type="synonym">Gymnotus electricus</name>
    <dbReference type="NCBI Taxonomy" id="8005"/>
    <lineage>
        <taxon>Eukaryota</taxon>
        <taxon>Metazoa</taxon>
        <taxon>Chordata</taxon>
        <taxon>Craniata</taxon>
        <taxon>Vertebrata</taxon>
        <taxon>Euteleostomi</taxon>
        <taxon>Actinopterygii</taxon>
        <taxon>Neopterygii</taxon>
        <taxon>Teleostei</taxon>
        <taxon>Ostariophysi</taxon>
        <taxon>Gymnotiformes</taxon>
        <taxon>Gymnotoidei</taxon>
        <taxon>Gymnotidae</taxon>
        <taxon>Electrophorus</taxon>
    </lineage>
</organism>
<protein>
    <recommendedName>
        <fullName evidence="8">phosphatidylinositol-3,4,5-trisphosphate 5-phosphatase</fullName>
        <ecNumber evidence="8">3.1.3.86</ecNumber>
    </recommendedName>
</protein>
<dbReference type="GO" id="GO:0034485">
    <property type="term" value="F:phosphatidylinositol-3,4,5-trisphosphate 5-phosphatase activity"/>
    <property type="evidence" value="ECO:0007669"/>
    <property type="project" value="UniProtKB-EC"/>
</dbReference>
<evidence type="ECO:0000259" key="23">
    <source>
        <dbReference type="PROSITE" id="PS50001"/>
    </source>
</evidence>
<dbReference type="GO" id="GO:0050776">
    <property type="term" value="P:regulation of immune response"/>
    <property type="evidence" value="ECO:0007669"/>
    <property type="project" value="TreeGrafter"/>
</dbReference>
<dbReference type="GO" id="GO:0030175">
    <property type="term" value="C:filopodium"/>
    <property type="evidence" value="ECO:0007669"/>
    <property type="project" value="UniProtKB-SubCell"/>
</dbReference>
<reference evidence="25" key="2">
    <citation type="submission" date="2025-08" db="UniProtKB">
        <authorList>
            <consortium name="Ensembl"/>
        </authorList>
    </citation>
    <scope>IDENTIFICATION</scope>
</reference>
<evidence type="ECO:0000256" key="22">
    <source>
        <dbReference type="SAM" id="MobiDB-lite"/>
    </source>
</evidence>
<dbReference type="Ensembl" id="ENSEEET00000053466.1">
    <property type="protein sequence ID" value="ENSEEEP00000061480.1"/>
    <property type="gene ID" value="ENSEEEG00000004206.2"/>
</dbReference>
<evidence type="ECO:0000256" key="4">
    <source>
        <dbReference type="ARBA" id="ARBA00004486"/>
    </source>
</evidence>
<keyword evidence="9" id="KW-0963">Cytoplasm</keyword>
<dbReference type="Gene3D" id="1.10.150.50">
    <property type="entry name" value="Transcription Factor, Ets-1"/>
    <property type="match status" value="1"/>
</dbReference>
<evidence type="ECO:0000256" key="21">
    <source>
        <dbReference type="PROSITE-ProRule" id="PRU00191"/>
    </source>
</evidence>
<name>A0AAY5EXH5_ELEEL</name>
<keyword evidence="18" id="KW-0539">Nucleus</keyword>
<proteinExistence type="inferred from homology"/>
<sequence>MAGGGVSPLGAAPPLWYHRDLSRAAAEELLARAGRDGSFLVRDSESVNGAYALCVLFQKHVHTYRILPDEENFLAVQTSQGVQPKRFKTLPELIQLYLQPSQGLVTTLLLPVEREESAEERDYSGVCAHSHTTKLCEMKREQRRPRCRLSITHYLYVHVGSVSQGGDQELEHLVTKLSILKDLLSSIERKVCKYTHALTRNHLRYRSLVLRRHACLCVSHMGCMKENNFTFTPFLVRQLIKSQRMPSKLGIVFEKEKDRSQRKDFIFASAKKREAFCQLLQLMKNKHSNQDEPDMISVFIGTWNMGSVPSPKAIGSWLLSRGLGKTLDEMTVTIPHDIYVFGTQENSVCDKEWVENLRAALRDYTELDYKPVAVQTLWNIKIVVLVKPEHENRISHVGMSSVKTGIANTLGNKGAVGVSFMFNGTSFGFVNCHLTSGNEKIHRRNQNYLDILRQLSLGDKQLSSFDISLRFTHLFWFGDLNYRLDMDIQEILNYINRKEFEPLLKVDQLNLEREKNKVFLRFAEEEMTYPPTYRYERGSRDTYVWQKQKATGMRTNVPSWCDRILWKSYPETHIVCNSYGCTDDVVTSDHSPVFATFEVGVTSQFVSKKGLPKTSEQAYIEFESIEAIVKTASRTKFFIEFYSTCLEEFKKSYENDSQSSDNINFLRVGWSSKQLTTLKPILSDIEYLQDQHLLLTVKSLDGYESYGECVLALKSMIGSTAQQFHTYLSHRGEETGNIRGSMRVRVPSERMGTRERLYGMSAVVLDMCVSKQDTNDPDATTSKNSFNNPAYYILEGVPNQSAALAADLLPGSALSSVAGKPAPPVGGVGKGKPPSGSSIQARRQTGGRPVRPISEEGSSEDDGNPGGHGSSSTLNRPPPDFPPPPLPKGLGLADACRTYPPRSIKESIAEDLPAEVRRRSRTPARNSAPHSSVQEVGLRPTVGRRQFSLLLFLPFFWCVMTRVVQQGAWQGGSSSSSLSVETSVGDWLQRLGLERYEAGLLRNGWDDLEFLSDITEEDLEEAGVSDPAHKKILLACLRQQQQK</sequence>
<evidence type="ECO:0000256" key="10">
    <source>
        <dbReference type="ARBA" id="ARBA00022553"/>
    </source>
</evidence>
<dbReference type="InterPro" id="IPR036860">
    <property type="entry name" value="SH2_dom_sf"/>
</dbReference>
<keyword evidence="15" id="KW-0472">Membrane</keyword>
<dbReference type="FunFam" id="3.60.10.10:FF:000005">
    <property type="entry name" value="phosphatidylinositol 3,4,5-trisphosphate 5-phosphatase 1"/>
    <property type="match status" value="1"/>
</dbReference>
<feature type="compositionally biased region" description="Pro residues" evidence="22">
    <location>
        <begin position="876"/>
        <end position="887"/>
    </location>
</feature>
<dbReference type="Pfam" id="PF00536">
    <property type="entry name" value="SAM_1"/>
    <property type="match status" value="1"/>
</dbReference>
<feature type="compositionally biased region" description="Polar residues" evidence="22">
    <location>
        <begin position="923"/>
        <end position="934"/>
    </location>
</feature>
<keyword evidence="19" id="KW-0966">Cell projection</keyword>
<keyword evidence="11" id="KW-0378">Hydrolase</keyword>
<dbReference type="GO" id="GO:0007155">
    <property type="term" value="P:cell adhesion"/>
    <property type="evidence" value="ECO:0007669"/>
    <property type="project" value="UniProtKB-KW"/>
</dbReference>
<dbReference type="GO" id="GO:0030027">
    <property type="term" value="C:lamellipodium"/>
    <property type="evidence" value="ECO:0007669"/>
    <property type="project" value="UniProtKB-SubCell"/>
</dbReference>
<dbReference type="Pfam" id="PF00017">
    <property type="entry name" value="SH2"/>
    <property type="match status" value="1"/>
</dbReference>
<dbReference type="Pfam" id="PF22669">
    <property type="entry name" value="Exo_endo_phos2"/>
    <property type="match status" value="1"/>
</dbReference>
<dbReference type="GO" id="GO:0046856">
    <property type="term" value="P:phosphatidylinositol dephosphorylation"/>
    <property type="evidence" value="ECO:0007669"/>
    <property type="project" value="InterPro"/>
</dbReference>
<dbReference type="SMART" id="SM00454">
    <property type="entry name" value="SAM"/>
    <property type="match status" value="1"/>
</dbReference>
<keyword evidence="13" id="KW-0130">Cell adhesion</keyword>
<dbReference type="GO" id="GO:0004445">
    <property type="term" value="F:inositol-polyphosphate 5-phosphatase activity"/>
    <property type="evidence" value="ECO:0007669"/>
    <property type="project" value="TreeGrafter"/>
</dbReference>
<evidence type="ECO:0000256" key="14">
    <source>
        <dbReference type="ARBA" id="ARBA00022999"/>
    </source>
</evidence>
<dbReference type="InterPro" id="IPR000980">
    <property type="entry name" value="SH2"/>
</dbReference>
<evidence type="ECO:0000256" key="6">
    <source>
        <dbReference type="ARBA" id="ARBA00004514"/>
    </source>
</evidence>
<dbReference type="InterPro" id="IPR000300">
    <property type="entry name" value="IPPc"/>
</dbReference>
<dbReference type="GeneTree" id="ENSGT00940000156576"/>
<dbReference type="GO" id="GO:0043569">
    <property type="term" value="P:negative regulation of insulin-like growth factor receptor signaling pathway"/>
    <property type="evidence" value="ECO:0007669"/>
    <property type="project" value="TreeGrafter"/>
</dbReference>
<dbReference type="SUPFAM" id="SSF55550">
    <property type="entry name" value="SH2 domain"/>
    <property type="match status" value="1"/>
</dbReference>
<evidence type="ECO:0000256" key="12">
    <source>
        <dbReference type="ARBA" id="ARBA00022859"/>
    </source>
</evidence>
<accession>A0AAY5EXH5</accession>
<feature type="domain" description="SAM" evidence="24">
    <location>
        <begin position="983"/>
        <end position="1043"/>
    </location>
</feature>
<evidence type="ECO:0000256" key="8">
    <source>
        <dbReference type="ARBA" id="ARBA00012981"/>
    </source>
</evidence>
<evidence type="ECO:0000256" key="11">
    <source>
        <dbReference type="ARBA" id="ARBA00022801"/>
    </source>
</evidence>
<dbReference type="SUPFAM" id="SSF56219">
    <property type="entry name" value="DNase I-like"/>
    <property type="match status" value="1"/>
</dbReference>
<evidence type="ECO:0000256" key="15">
    <source>
        <dbReference type="ARBA" id="ARBA00023136"/>
    </source>
</evidence>
<keyword evidence="12" id="KW-0391">Immunity</keyword>
<feature type="region of interest" description="Disordered" evidence="22">
    <location>
        <begin position="820"/>
        <end position="934"/>
    </location>
</feature>
<evidence type="ECO:0000256" key="18">
    <source>
        <dbReference type="ARBA" id="ARBA00023242"/>
    </source>
</evidence>
<dbReference type="InterPro" id="IPR036691">
    <property type="entry name" value="Endo/exonu/phosph_ase_sf"/>
</dbReference>
<dbReference type="PRINTS" id="PR00401">
    <property type="entry name" value="SH2DOMAIN"/>
</dbReference>
<dbReference type="Pfam" id="PF24150">
    <property type="entry name" value="C2_SHIP1-2_first"/>
    <property type="match status" value="1"/>
</dbReference>
<dbReference type="InterPro" id="IPR057510">
    <property type="entry name" value="C2_SHIP1-2_first"/>
</dbReference>
<evidence type="ECO:0000256" key="9">
    <source>
        <dbReference type="ARBA" id="ARBA00022490"/>
    </source>
</evidence>
<comment type="similarity">
    <text evidence="7">Belongs to the inositol 1,4,5-trisphosphate 5-phosphatase family.</text>
</comment>
<dbReference type="PANTHER" id="PTHR46051">
    <property type="entry name" value="SH2 DOMAIN-CONTAINING PROTEIN"/>
    <property type="match status" value="1"/>
</dbReference>
<dbReference type="GO" id="GO:0016020">
    <property type="term" value="C:membrane"/>
    <property type="evidence" value="ECO:0007669"/>
    <property type="project" value="UniProtKB-SubCell"/>
</dbReference>
<evidence type="ECO:0000256" key="2">
    <source>
        <dbReference type="ARBA" id="ARBA00004245"/>
    </source>
</evidence>
<dbReference type="PROSITE" id="PS50105">
    <property type="entry name" value="SAM_DOMAIN"/>
    <property type="match status" value="1"/>
</dbReference>
<comment type="subcellular location">
    <subcellularLocation>
        <location evidence="4">Cell projection</location>
        <location evidence="4">Filopodium</location>
    </subcellularLocation>
    <subcellularLocation>
        <location evidence="5">Cell projection</location>
        <location evidence="5">Lamellipodium</location>
    </subcellularLocation>
    <subcellularLocation>
        <location evidence="2">Cytoplasm</location>
        <location evidence="2">Cytoskeleton</location>
    </subcellularLocation>
    <subcellularLocation>
        <location evidence="6">Cytoplasm</location>
        <location evidence="6">Cytosol</location>
    </subcellularLocation>
    <subcellularLocation>
        <location evidence="1">Membrane</location>
        <topology evidence="1">Peripheral membrane protein</topology>
    </subcellularLocation>
    <subcellularLocation>
        <location evidence="3">Nucleus speckle</location>
    </subcellularLocation>
</comment>
<dbReference type="PANTHER" id="PTHR46051:SF2">
    <property type="entry name" value="PHOSPHATIDYLINOSITOL 3,4,5-TRISPHOSPHATE 5-PHOSPHATASE 2"/>
    <property type="match status" value="1"/>
</dbReference>
<gene>
    <name evidence="25" type="primary">inppl1a</name>
</gene>
<dbReference type="GO" id="GO:0005856">
    <property type="term" value="C:cytoskeleton"/>
    <property type="evidence" value="ECO:0007669"/>
    <property type="project" value="UniProtKB-SubCell"/>
</dbReference>
<evidence type="ECO:0000256" key="5">
    <source>
        <dbReference type="ARBA" id="ARBA00004510"/>
    </source>
</evidence>
<evidence type="ECO:0000256" key="3">
    <source>
        <dbReference type="ARBA" id="ARBA00004324"/>
    </source>
</evidence>
<reference evidence="25 26" key="1">
    <citation type="submission" date="2020-05" db="EMBL/GenBank/DDBJ databases">
        <title>Electrophorus electricus (electric eel) genome, fEleEle1, primary haplotype.</title>
        <authorList>
            <person name="Myers G."/>
            <person name="Meyer A."/>
            <person name="Fedrigo O."/>
            <person name="Formenti G."/>
            <person name="Rhie A."/>
            <person name="Tracey A."/>
            <person name="Sims Y."/>
            <person name="Jarvis E.D."/>
        </authorList>
    </citation>
    <scope>NUCLEOTIDE SEQUENCE [LARGE SCALE GENOMIC DNA]</scope>
</reference>
<keyword evidence="17" id="KW-0206">Cytoskeleton</keyword>
<evidence type="ECO:0000259" key="24">
    <source>
        <dbReference type="PROSITE" id="PS50105"/>
    </source>
</evidence>
<evidence type="ECO:0000256" key="20">
    <source>
        <dbReference type="ARBA" id="ARBA00023377"/>
    </source>
</evidence>
<evidence type="ECO:0000256" key="17">
    <source>
        <dbReference type="ARBA" id="ARBA00023212"/>
    </source>
</evidence>
<dbReference type="PROSITE" id="PS50001">
    <property type="entry name" value="SH2"/>
    <property type="match status" value="1"/>
</dbReference>
<dbReference type="SMART" id="SM00128">
    <property type="entry name" value="IPPc"/>
    <property type="match status" value="1"/>
</dbReference>
<keyword evidence="14 21" id="KW-0727">SH2 domain</keyword>
<dbReference type="Proteomes" id="UP000314983">
    <property type="component" value="Chromosome 15"/>
</dbReference>
<dbReference type="InterPro" id="IPR013761">
    <property type="entry name" value="SAM/pointed_sf"/>
</dbReference>
<evidence type="ECO:0000313" key="26">
    <source>
        <dbReference type="Proteomes" id="UP000314983"/>
    </source>
</evidence>
<dbReference type="SMART" id="SM00252">
    <property type="entry name" value="SH2"/>
    <property type="match status" value="1"/>
</dbReference>
<dbReference type="InterPro" id="IPR057509">
    <property type="entry name" value="C2_SHIP1-2_2nd"/>
</dbReference>
<evidence type="ECO:0000313" key="25">
    <source>
        <dbReference type="Ensembl" id="ENSEEEP00000061480.1"/>
    </source>
</evidence>